<dbReference type="AlphaFoldDB" id="A0AAU9VKW3"/>
<feature type="transmembrane region" description="Helical" evidence="1">
    <location>
        <begin position="30"/>
        <end position="51"/>
    </location>
</feature>
<sequence>MKTQKYSLYAIILITLFALYFLLTTPNNQILYDISLGLISGNIVAITLILIEYFNERKQVLSSFYELATSITSNIGNNIKHTN</sequence>
<evidence type="ECO:0000313" key="5">
    <source>
        <dbReference type="Proteomes" id="UP001154111"/>
    </source>
</evidence>
<feature type="transmembrane region" description="Helical" evidence="1">
    <location>
        <begin position="7"/>
        <end position="24"/>
    </location>
</feature>
<dbReference type="EMBL" id="OW659477">
    <property type="protein sequence ID" value="CAH2763394.1"/>
    <property type="molecule type" value="Genomic_DNA"/>
</dbReference>
<keyword evidence="1" id="KW-0472">Membrane</keyword>
<keyword evidence="4" id="KW-1185">Reference proteome</keyword>
<protein>
    <submittedName>
        <fullName evidence="3">Uncharacterized protein</fullName>
    </submittedName>
</protein>
<evidence type="ECO:0000313" key="3">
    <source>
        <dbReference type="EMBL" id="CAH2763394.1"/>
    </source>
</evidence>
<organism evidence="3 5">
    <name type="scientific">Erysipelothrix amsterdamensis</name>
    <dbReference type="NCBI Taxonomy" id="2929157"/>
    <lineage>
        <taxon>Bacteria</taxon>
        <taxon>Bacillati</taxon>
        <taxon>Bacillota</taxon>
        <taxon>Erysipelotrichia</taxon>
        <taxon>Erysipelotrichales</taxon>
        <taxon>Erysipelotrichaceae</taxon>
        <taxon>Erysipelothrix</taxon>
    </lineage>
</organism>
<accession>A0AAU9VKW3</accession>
<keyword evidence="1" id="KW-0812">Transmembrane</keyword>
<gene>
    <name evidence="3" type="ORF">ERYAMS2_01703</name>
    <name evidence="2" type="ORF">ERYAMS_01408</name>
</gene>
<evidence type="ECO:0000313" key="4">
    <source>
        <dbReference type="Proteomes" id="UP001154095"/>
    </source>
</evidence>
<dbReference type="Proteomes" id="UP001154095">
    <property type="component" value="Chromosome"/>
</dbReference>
<reference evidence="3" key="1">
    <citation type="submission" date="2022-04" db="EMBL/GenBank/DDBJ databases">
        <authorList>
            <person name="Forde T."/>
        </authorList>
    </citation>
    <scope>NUCLEOTIDE SEQUENCE</scope>
    <source>
        <strain evidence="3">A18Y016a</strain>
        <strain evidence="2">A18Y020d</strain>
    </source>
</reference>
<name>A0AAU9VKW3_9FIRM</name>
<evidence type="ECO:0000313" key="2">
    <source>
        <dbReference type="EMBL" id="CAH2763352.1"/>
    </source>
</evidence>
<keyword evidence="1" id="KW-1133">Transmembrane helix</keyword>
<dbReference type="Proteomes" id="UP001154111">
    <property type="component" value="Chromosome"/>
</dbReference>
<evidence type="ECO:0000256" key="1">
    <source>
        <dbReference type="SAM" id="Phobius"/>
    </source>
</evidence>
<dbReference type="EMBL" id="OW659496">
    <property type="protein sequence ID" value="CAH2763352.1"/>
    <property type="molecule type" value="Genomic_DNA"/>
</dbReference>
<proteinExistence type="predicted"/>